<dbReference type="AlphaFoldDB" id="G2PHZ5"/>
<evidence type="ECO:0000313" key="2">
    <source>
        <dbReference type="Proteomes" id="UP000008703"/>
    </source>
</evidence>
<reference evidence="1" key="1">
    <citation type="submission" date="2011-08" db="EMBL/GenBank/DDBJ databases">
        <title>Complete sequence of plasmid 2 of Streptomyces violaceusniger Tu 4113.</title>
        <authorList>
            <consortium name="US DOE Joint Genome Institute"/>
            <person name="Lucas S."/>
            <person name="Han J."/>
            <person name="Lapidus A."/>
            <person name="Cheng J.-F."/>
            <person name="Goodwin L."/>
            <person name="Pitluck S."/>
            <person name="Peters L."/>
            <person name="Ivanova N."/>
            <person name="Daligault H."/>
            <person name="Detter J.C."/>
            <person name="Han C."/>
            <person name="Tapia R."/>
            <person name="Land M."/>
            <person name="Hauser L."/>
            <person name="Kyrpides N."/>
            <person name="Ivanova N."/>
            <person name="Pagani I."/>
            <person name="Hagen A."/>
            <person name="Katz L."/>
            <person name="Fiedler H.-P."/>
            <person name="Keasling J."/>
            <person name="Fortman J."/>
            <person name="Woyke T."/>
        </authorList>
    </citation>
    <scope>NUCLEOTIDE SEQUENCE [LARGE SCALE GENOMIC DNA]</scope>
    <source>
        <strain evidence="1">Tu 4113</strain>
        <plasmid evidence="1">pSTRVI02</plasmid>
    </source>
</reference>
<sequence>MSAHTVITCDTVTDGRRCRGTTTVYNTCIVSFARELATQDGWGTRAAGGQTLDLCPDCAPCKSLPARLVPGRSCPPGSPCHLLGHDAIGHRVTNILARMGLSLEEATALANADSFRIPGLGPEGKARLKSRLSERKPVHR</sequence>
<dbReference type="Proteomes" id="UP000008703">
    <property type="component" value="Plasmid pSTRVI02"/>
</dbReference>
<protein>
    <submittedName>
        <fullName evidence="1">Uncharacterized protein</fullName>
    </submittedName>
</protein>
<organism evidence="1 2">
    <name type="scientific">Streptomyces violaceusniger (strain Tu 4113)</name>
    <dbReference type="NCBI Taxonomy" id="653045"/>
    <lineage>
        <taxon>Bacteria</taxon>
        <taxon>Bacillati</taxon>
        <taxon>Actinomycetota</taxon>
        <taxon>Actinomycetes</taxon>
        <taxon>Kitasatosporales</taxon>
        <taxon>Streptomycetaceae</taxon>
        <taxon>Streptomyces</taxon>
        <taxon>Streptomyces violaceusniger group</taxon>
    </lineage>
</organism>
<keyword evidence="1" id="KW-0614">Plasmid</keyword>
<geneLocation type="plasmid" evidence="1 2">
    <name>pSTRVI02</name>
</geneLocation>
<dbReference type="HOGENOM" id="CLU_1834130_0_0_11"/>
<keyword evidence="2" id="KW-1185">Reference proteome</keyword>
<dbReference type="RefSeq" id="WP_014043881.1">
    <property type="nucleotide sequence ID" value="NC_015952.1"/>
</dbReference>
<dbReference type="KEGG" id="svl:Strvi_0173"/>
<dbReference type="EMBL" id="CP002996">
    <property type="protein sequence ID" value="AEM88946.1"/>
    <property type="molecule type" value="Genomic_DNA"/>
</dbReference>
<accession>G2PHZ5</accession>
<evidence type="ECO:0000313" key="1">
    <source>
        <dbReference type="EMBL" id="AEM88946.1"/>
    </source>
</evidence>
<gene>
    <name evidence="1" type="ORF">Strvi_0173</name>
</gene>
<name>G2PHZ5_STRV4</name>
<proteinExistence type="predicted"/>